<name>A0AA36I947_9DINO</name>
<dbReference type="GO" id="GO:0005737">
    <property type="term" value="C:cytoplasm"/>
    <property type="evidence" value="ECO:0007669"/>
    <property type="project" value="TreeGrafter"/>
</dbReference>
<dbReference type="InterPro" id="IPR001623">
    <property type="entry name" value="DnaJ_domain"/>
</dbReference>
<gene>
    <name evidence="5" type="ORF">EVOR1521_LOCUS10251</name>
</gene>
<dbReference type="PRINTS" id="PR00625">
    <property type="entry name" value="JDOMAIN"/>
</dbReference>
<dbReference type="PROSITE" id="PS50076">
    <property type="entry name" value="DNAJ_2"/>
    <property type="match status" value="1"/>
</dbReference>
<feature type="chain" id="PRO_5041319121" description="J domain-containing protein" evidence="3">
    <location>
        <begin position="19"/>
        <end position="290"/>
    </location>
</feature>
<reference evidence="5" key="1">
    <citation type="submission" date="2023-08" db="EMBL/GenBank/DDBJ databases">
        <authorList>
            <person name="Chen Y."/>
            <person name="Shah S."/>
            <person name="Dougan E. K."/>
            <person name="Thang M."/>
            <person name="Chan C."/>
        </authorList>
    </citation>
    <scope>NUCLEOTIDE SEQUENCE</scope>
</reference>
<feature type="region of interest" description="Disordered" evidence="2">
    <location>
        <begin position="105"/>
        <end position="141"/>
    </location>
</feature>
<feature type="domain" description="J" evidence="4">
    <location>
        <begin position="42"/>
        <end position="106"/>
    </location>
</feature>
<keyword evidence="6" id="KW-1185">Reference proteome</keyword>
<proteinExistence type="predicted"/>
<keyword evidence="3" id="KW-0732">Signal</keyword>
<feature type="compositionally biased region" description="Low complexity" evidence="2">
    <location>
        <begin position="105"/>
        <end position="134"/>
    </location>
</feature>
<evidence type="ECO:0000313" key="5">
    <source>
        <dbReference type="EMBL" id="CAJ1383017.1"/>
    </source>
</evidence>
<dbReference type="EMBL" id="CAUJNA010000970">
    <property type="protein sequence ID" value="CAJ1383017.1"/>
    <property type="molecule type" value="Genomic_DNA"/>
</dbReference>
<dbReference type="GO" id="GO:0051082">
    <property type="term" value="F:unfolded protein binding"/>
    <property type="evidence" value="ECO:0007669"/>
    <property type="project" value="TreeGrafter"/>
</dbReference>
<evidence type="ECO:0000313" key="6">
    <source>
        <dbReference type="Proteomes" id="UP001178507"/>
    </source>
</evidence>
<protein>
    <recommendedName>
        <fullName evidence="4">J domain-containing protein</fullName>
    </recommendedName>
</protein>
<evidence type="ECO:0000256" key="3">
    <source>
        <dbReference type="SAM" id="SignalP"/>
    </source>
</evidence>
<sequence length="290" mass="32828">MSHRWAAGILCLVLGITAFCGIPQRLERRSRVLRRADSDRTDYWSLLGVEPGASVKEVKRVFRQRAKKEHPDVNKSPDALQRWRTISDAYGKLIDPAYRRQWEQSHAQASSFSSRSQRPRSSQASSSRAGPSPQDFNDFGNFGSDASFGKRRDWAAASVDAFRDLLRRAERLSKSSLGSFSVPNVRRGFDDVLRGRASRGSSMAAREARAAELELQQVRDKVARLRTDAALCLELSDKFRQTGQKQKELEAGKRTLQLRADLKKARSRARALSEQVEYWRDLEASEFAPV</sequence>
<evidence type="ECO:0000259" key="4">
    <source>
        <dbReference type="PROSITE" id="PS50076"/>
    </source>
</evidence>
<accession>A0AA36I947</accession>
<organism evidence="5 6">
    <name type="scientific">Effrenium voratum</name>
    <dbReference type="NCBI Taxonomy" id="2562239"/>
    <lineage>
        <taxon>Eukaryota</taxon>
        <taxon>Sar</taxon>
        <taxon>Alveolata</taxon>
        <taxon>Dinophyceae</taxon>
        <taxon>Suessiales</taxon>
        <taxon>Symbiodiniaceae</taxon>
        <taxon>Effrenium</taxon>
    </lineage>
</organism>
<feature type="coiled-coil region" evidence="1">
    <location>
        <begin position="201"/>
        <end position="228"/>
    </location>
</feature>
<dbReference type="PANTHER" id="PTHR43096">
    <property type="entry name" value="DNAJ HOMOLOG 1, MITOCHONDRIAL-RELATED"/>
    <property type="match status" value="1"/>
</dbReference>
<evidence type="ECO:0000256" key="2">
    <source>
        <dbReference type="SAM" id="MobiDB-lite"/>
    </source>
</evidence>
<dbReference type="SMART" id="SM00271">
    <property type="entry name" value="DnaJ"/>
    <property type="match status" value="1"/>
</dbReference>
<dbReference type="SUPFAM" id="SSF46565">
    <property type="entry name" value="Chaperone J-domain"/>
    <property type="match status" value="1"/>
</dbReference>
<dbReference type="Proteomes" id="UP001178507">
    <property type="component" value="Unassembled WGS sequence"/>
</dbReference>
<evidence type="ECO:0000256" key="1">
    <source>
        <dbReference type="SAM" id="Coils"/>
    </source>
</evidence>
<feature type="signal peptide" evidence="3">
    <location>
        <begin position="1"/>
        <end position="18"/>
    </location>
</feature>
<comment type="caution">
    <text evidence="5">The sequence shown here is derived from an EMBL/GenBank/DDBJ whole genome shotgun (WGS) entry which is preliminary data.</text>
</comment>
<dbReference type="PANTHER" id="PTHR43096:SF58">
    <property type="entry name" value="CHAPERONE DNAJ-DOMAIN SUPERFAMILY PROTEIN"/>
    <property type="match status" value="1"/>
</dbReference>
<dbReference type="Pfam" id="PF00226">
    <property type="entry name" value="DnaJ"/>
    <property type="match status" value="1"/>
</dbReference>
<dbReference type="Gene3D" id="1.10.287.110">
    <property type="entry name" value="DnaJ domain"/>
    <property type="match status" value="1"/>
</dbReference>
<dbReference type="InterPro" id="IPR036869">
    <property type="entry name" value="J_dom_sf"/>
</dbReference>
<dbReference type="CDD" id="cd06257">
    <property type="entry name" value="DnaJ"/>
    <property type="match status" value="1"/>
</dbReference>
<keyword evidence="1" id="KW-0175">Coiled coil</keyword>
<dbReference type="GO" id="GO:0042026">
    <property type="term" value="P:protein refolding"/>
    <property type="evidence" value="ECO:0007669"/>
    <property type="project" value="TreeGrafter"/>
</dbReference>
<dbReference type="AlphaFoldDB" id="A0AA36I947"/>